<reference evidence="1 2" key="1">
    <citation type="submission" date="2017-04" db="EMBL/GenBank/DDBJ databases">
        <title>Comparative genome analysis of Subtercola boreus.</title>
        <authorList>
            <person name="Cho Y.-J."/>
            <person name="Cho A."/>
            <person name="Kim O.-S."/>
            <person name="Lee J.-I."/>
        </authorList>
    </citation>
    <scope>NUCLEOTIDE SEQUENCE [LARGE SCALE GENOMIC DNA]</scope>
    <source>
        <strain evidence="1 2">K300</strain>
    </source>
</reference>
<name>A0A3E0VH40_9MICO</name>
<dbReference type="AlphaFoldDB" id="A0A3E0VH40"/>
<dbReference type="EMBL" id="NBWZ01000001">
    <property type="protein sequence ID" value="RFA09246.1"/>
    <property type="molecule type" value="Genomic_DNA"/>
</dbReference>
<evidence type="ECO:0000313" key="1">
    <source>
        <dbReference type="EMBL" id="RFA09246.1"/>
    </source>
</evidence>
<protein>
    <submittedName>
        <fullName evidence="1">Uncharacterized protein</fullName>
    </submittedName>
</protein>
<evidence type="ECO:0000313" key="2">
    <source>
        <dbReference type="Proteomes" id="UP000256486"/>
    </source>
</evidence>
<organism evidence="1 2">
    <name type="scientific">Subtercola boreus</name>
    <dbReference type="NCBI Taxonomy" id="120213"/>
    <lineage>
        <taxon>Bacteria</taxon>
        <taxon>Bacillati</taxon>
        <taxon>Actinomycetota</taxon>
        <taxon>Actinomycetes</taxon>
        <taxon>Micrococcales</taxon>
        <taxon>Microbacteriaceae</taxon>
        <taxon>Subtercola</taxon>
    </lineage>
</organism>
<gene>
    <name evidence="1" type="ORF">B7R54_08415</name>
</gene>
<proteinExistence type="predicted"/>
<keyword evidence="2" id="KW-1185">Reference proteome</keyword>
<comment type="caution">
    <text evidence="1">The sequence shown here is derived from an EMBL/GenBank/DDBJ whole genome shotgun (WGS) entry which is preliminary data.</text>
</comment>
<accession>A0A3E0VH40</accession>
<dbReference type="Proteomes" id="UP000256486">
    <property type="component" value="Unassembled WGS sequence"/>
</dbReference>
<sequence length="159" mass="16926">MVRALLDSGGLTVAKARAVIEQLQTPHAHVAEVLGIAQSSVTPDVASGIELDRVLRLVTRWGWGIDPGDTASLGALEHALDGLEAAGFELPDGVLDHYAAHMAAIATEEVARIPTESVDAAVRYVVLGTVLVEPLLLALRRLAQQDASVRRFDYRGPDC</sequence>